<feature type="region of interest" description="Disordered" evidence="1">
    <location>
        <begin position="1"/>
        <end position="22"/>
    </location>
</feature>
<dbReference type="Proteomes" id="UP001239445">
    <property type="component" value="Unassembled WGS sequence"/>
</dbReference>
<name>A0AAJ0BPP4_9PEZI</name>
<dbReference type="EMBL" id="MU839828">
    <property type="protein sequence ID" value="KAK1759756.1"/>
    <property type="molecule type" value="Genomic_DNA"/>
</dbReference>
<gene>
    <name evidence="2" type="ORF">QBC47DRAFT_410490</name>
</gene>
<evidence type="ECO:0000313" key="3">
    <source>
        <dbReference type="Proteomes" id="UP001239445"/>
    </source>
</evidence>
<evidence type="ECO:0000313" key="2">
    <source>
        <dbReference type="EMBL" id="KAK1759756.1"/>
    </source>
</evidence>
<dbReference type="InterPro" id="IPR047975">
    <property type="entry name" value="Heme_bind_FMP"/>
</dbReference>
<keyword evidence="3" id="KW-1185">Reference proteome</keyword>
<reference evidence="2" key="1">
    <citation type="submission" date="2023-06" db="EMBL/GenBank/DDBJ databases">
        <title>Genome-scale phylogeny and comparative genomics of the fungal order Sordariales.</title>
        <authorList>
            <consortium name="Lawrence Berkeley National Laboratory"/>
            <person name="Hensen N."/>
            <person name="Bonometti L."/>
            <person name="Westerberg I."/>
            <person name="Brannstrom I.O."/>
            <person name="Guillou S."/>
            <person name="Cros-Aarteil S."/>
            <person name="Calhoun S."/>
            <person name="Haridas S."/>
            <person name="Kuo A."/>
            <person name="Mondo S."/>
            <person name="Pangilinan J."/>
            <person name="Riley R."/>
            <person name="Labutti K."/>
            <person name="Andreopoulos B."/>
            <person name="Lipzen A."/>
            <person name="Chen C."/>
            <person name="Yanf M."/>
            <person name="Daum C."/>
            <person name="Ng V."/>
            <person name="Clum A."/>
            <person name="Steindorff A."/>
            <person name="Ohm R."/>
            <person name="Martin F."/>
            <person name="Silar P."/>
            <person name="Natvig D."/>
            <person name="Lalanne C."/>
            <person name="Gautier V."/>
            <person name="Ament-Velasquez S.L."/>
            <person name="Kruys A."/>
            <person name="Hutchinson M.I."/>
            <person name="Powell A.J."/>
            <person name="Barry K."/>
            <person name="Miller A.N."/>
            <person name="Grigoriev I.V."/>
            <person name="Debuchy R."/>
            <person name="Gladieux P."/>
            <person name="Thoren M.H."/>
            <person name="Johannesson H."/>
        </authorList>
    </citation>
    <scope>NUCLEOTIDE SEQUENCE</scope>
    <source>
        <strain evidence="2">PSN4</strain>
    </source>
</reference>
<feature type="compositionally biased region" description="Polar residues" evidence="1">
    <location>
        <begin position="1"/>
        <end position="12"/>
    </location>
</feature>
<feature type="region of interest" description="Disordered" evidence="1">
    <location>
        <begin position="476"/>
        <end position="501"/>
    </location>
</feature>
<sequence length="501" mass="53531">MVVSVGQNTASGATIPPLNITNPAPGLDTKGFLFNHGLGETQLLNQLERPGGPAGGPQAALQFPLSHFKGAWSGNGFNMLWAPRPGNESDNTLIAQLTTEQWTFSPTLGGVRNRGLEKQDDITVTGLAYLQTVQNVTNTDKGDGSRLSSTFGSGLHFEPGLFLYVPKARHDGVDSIVRMGTIPHGTTINAQGPVPVKTGTDFGGVAGKPDFQNKFIVNALPFPIGADPANPKNRIIFDEELTLERKNPFREPEDLTKFNNADPKVRLITRDIITNPNIVLANAVSGLNVLENITFEVFTDLSPTTTGAITGGGTTNISFLHGRLAPQPTPNDDPKPKTPAVDTKPKTPAVDTKPKTPAVVDTRLITSGSANARAARMSSRFWIERVEYELTVPQTMSEGESLLIMPALKHTPHEPPTPKFMITAPKGGLAFESKIKAVGTQIQYSQVVDLEFASLVWPHASVATLVPTDAQPWTPEIQTKKAPATAPAPVPVPQKPVGGGK</sequence>
<organism evidence="2 3">
    <name type="scientific">Echria macrotheca</name>
    <dbReference type="NCBI Taxonomy" id="438768"/>
    <lineage>
        <taxon>Eukaryota</taxon>
        <taxon>Fungi</taxon>
        <taxon>Dikarya</taxon>
        <taxon>Ascomycota</taxon>
        <taxon>Pezizomycotina</taxon>
        <taxon>Sordariomycetes</taxon>
        <taxon>Sordariomycetidae</taxon>
        <taxon>Sordariales</taxon>
        <taxon>Schizotheciaceae</taxon>
        <taxon>Echria</taxon>
    </lineage>
</organism>
<dbReference type="NCBIfam" id="NF040572">
    <property type="entry name" value="heme_bind_FMP"/>
    <property type="match status" value="1"/>
</dbReference>
<feature type="region of interest" description="Disordered" evidence="1">
    <location>
        <begin position="324"/>
        <end position="354"/>
    </location>
</feature>
<protein>
    <submittedName>
        <fullName evidence="2">Uncharacterized protein</fullName>
    </submittedName>
</protein>
<accession>A0AAJ0BPP4</accession>
<evidence type="ECO:0000256" key="1">
    <source>
        <dbReference type="SAM" id="MobiDB-lite"/>
    </source>
</evidence>
<comment type="caution">
    <text evidence="2">The sequence shown here is derived from an EMBL/GenBank/DDBJ whole genome shotgun (WGS) entry which is preliminary data.</text>
</comment>
<dbReference type="AlphaFoldDB" id="A0AAJ0BPP4"/>
<proteinExistence type="predicted"/>